<keyword evidence="3" id="KW-1185">Reference proteome</keyword>
<dbReference type="Proteomes" id="UP000325081">
    <property type="component" value="Unassembled WGS sequence"/>
</dbReference>
<gene>
    <name evidence="2" type="ORF">STAS_30246</name>
</gene>
<protein>
    <submittedName>
        <fullName evidence="2">Stigma/style cell cycle inhibitor</fullName>
    </submittedName>
</protein>
<feature type="region of interest" description="Disordered" evidence="1">
    <location>
        <begin position="1"/>
        <end position="74"/>
    </location>
</feature>
<dbReference type="PANTHER" id="PTHR34117:SF1">
    <property type="entry name" value="STYLE CELL-CYCLE INHIBITOR 1"/>
    <property type="match status" value="1"/>
</dbReference>
<proteinExistence type="predicted"/>
<reference evidence="3" key="1">
    <citation type="journal article" date="2019" name="Curr. Biol.">
        <title>Genome Sequence of Striga asiatica Provides Insight into the Evolution of Plant Parasitism.</title>
        <authorList>
            <person name="Yoshida S."/>
            <person name="Kim S."/>
            <person name="Wafula E.K."/>
            <person name="Tanskanen J."/>
            <person name="Kim Y.M."/>
            <person name="Honaas L."/>
            <person name="Yang Z."/>
            <person name="Spallek T."/>
            <person name="Conn C.E."/>
            <person name="Ichihashi Y."/>
            <person name="Cheong K."/>
            <person name="Cui S."/>
            <person name="Der J.P."/>
            <person name="Gundlach H."/>
            <person name="Jiao Y."/>
            <person name="Hori C."/>
            <person name="Ishida J.K."/>
            <person name="Kasahara H."/>
            <person name="Kiba T."/>
            <person name="Kim M.S."/>
            <person name="Koo N."/>
            <person name="Laohavisit A."/>
            <person name="Lee Y.H."/>
            <person name="Lumba S."/>
            <person name="McCourt P."/>
            <person name="Mortimer J.C."/>
            <person name="Mutuku J.M."/>
            <person name="Nomura T."/>
            <person name="Sasaki-Sekimoto Y."/>
            <person name="Seto Y."/>
            <person name="Wang Y."/>
            <person name="Wakatake T."/>
            <person name="Sakakibara H."/>
            <person name="Demura T."/>
            <person name="Yamaguchi S."/>
            <person name="Yoneyama K."/>
            <person name="Manabe R.I."/>
            <person name="Nelson D.C."/>
            <person name="Schulman A.H."/>
            <person name="Timko M.P."/>
            <person name="dePamphilis C.W."/>
            <person name="Choi D."/>
            <person name="Shirasu K."/>
        </authorList>
    </citation>
    <scope>NUCLEOTIDE SEQUENCE [LARGE SCALE GENOMIC DNA]</scope>
    <source>
        <strain evidence="3">cv. UVA1</strain>
    </source>
</reference>
<dbReference type="AlphaFoldDB" id="A0A5A7R5T6"/>
<accession>A0A5A7R5T6</accession>
<evidence type="ECO:0000313" key="3">
    <source>
        <dbReference type="Proteomes" id="UP000325081"/>
    </source>
</evidence>
<feature type="compositionally biased region" description="Basic and acidic residues" evidence="1">
    <location>
        <begin position="17"/>
        <end position="34"/>
    </location>
</feature>
<evidence type="ECO:0000313" key="2">
    <source>
        <dbReference type="EMBL" id="GER52772.1"/>
    </source>
</evidence>
<comment type="caution">
    <text evidence="2">The sequence shown here is derived from an EMBL/GenBank/DDBJ whole genome shotgun (WGS) entry which is preliminary data.</text>
</comment>
<dbReference type="PANTHER" id="PTHR34117">
    <property type="entry name" value="STYLE CELL-CYCLE INHIBITOR 1"/>
    <property type="match status" value="1"/>
</dbReference>
<organism evidence="2 3">
    <name type="scientific">Striga asiatica</name>
    <name type="common">Asiatic witchweed</name>
    <name type="synonym">Buchnera asiatica</name>
    <dbReference type="NCBI Taxonomy" id="4170"/>
    <lineage>
        <taxon>Eukaryota</taxon>
        <taxon>Viridiplantae</taxon>
        <taxon>Streptophyta</taxon>
        <taxon>Embryophyta</taxon>
        <taxon>Tracheophyta</taxon>
        <taxon>Spermatophyta</taxon>
        <taxon>Magnoliopsida</taxon>
        <taxon>eudicotyledons</taxon>
        <taxon>Gunneridae</taxon>
        <taxon>Pentapetalae</taxon>
        <taxon>asterids</taxon>
        <taxon>lamiids</taxon>
        <taxon>Lamiales</taxon>
        <taxon>Orobanchaceae</taxon>
        <taxon>Buchnereae</taxon>
        <taxon>Striga</taxon>
    </lineage>
</organism>
<name>A0A5A7R5T6_STRAF</name>
<dbReference type="EMBL" id="BKCP01010514">
    <property type="protein sequence ID" value="GER52772.1"/>
    <property type="molecule type" value="Genomic_DNA"/>
</dbReference>
<feature type="compositionally biased region" description="Basic and acidic residues" evidence="1">
    <location>
        <begin position="1"/>
        <end position="10"/>
    </location>
</feature>
<evidence type="ECO:0000256" key="1">
    <source>
        <dbReference type="SAM" id="MobiDB-lite"/>
    </source>
</evidence>
<dbReference type="OrthoDB" id="2139939at2759"/>
<feature type="compositionally biased region" description="Basic residues" evidence="1">
    <location>
        <begin position="35"/>
        <end position="71"/>
    </location>
</feature>
<dbReference type="InterPro" id="IPR044688">
    <property type="entry name" value="SCI-1-like"/>
</dbReference>
<sequence length="150" mass="17900">MGKSKDDYKLNRSSLSPRDEERTKRHKSKEDDRKHKSKTKQKSHKISKRHSDKGKKKSSGKHKDKSHKHEKISKLKIQELSKDDYFSKNNEFATWLKEEKKIFFSDLSSDSARKLFSEFVEEWNNKDLEIQYYEGIATGPRTSHKWNIKQ</sequence>